<sequence>MRVLLLLLLSISITYAKSNDTCYSVQLTSFKFKKNSTYDFAKQNYPESCRLISFSNINSIRCGCYEKYSDARKALKKLSKHYPNPLIVNTYKYRFKKKTVKIAKKPVKITPKIETVQKKTLHVNKEVKEKEESGFLDNVTYQGNIDMTLQSYMKAPAGKEKQNALLSANLETKYIQENFTAFAKVRLQQDYYDLQGTAKHTKRSSVRLDELYGSYDFDDDTILFGKNILFWGALEVRNLVNVFNPDELRSDPFYTDKLGVINFAYTHYTESGELSAIIKLYEQDRNMPAYPYVYYYFSATVRVSPNVNLPLLYDDTLKTKASRYRPSIYLKYSDSTDTEYALDYAFIFENGYDSQRYYTKTLQINNIVTTQENAYLVNKFMTYDTLVIGATLYKLEAAYTDIIDDALISDYIHIGLGAEHTLTQVYKEADLGLLVEYYRYITLQNGKKDDLDLFELFQNDLFLGLRYSFNQGNDASIVGGGIFDLDYNEQVYYMEYQTRLMDTFKLNFDYRYISPSKNYNTAFKLMGAHERISLKLGYYF</sequence>
<dbReference type="KEGG" id="sua:Saut_0929"/>
<dbReference type="RefSeq" id="WP_013326734.1">
    <property type="nucleotide sequence ID" value="NC_014506.1"/>
</dbReference>
<dbReference type="AlphaFoldDB" id="E0URN4"/>
<evidence type="ECO:0000313" key="2">
    <source>
        <dbReference type="EMBL" id="ADN08978.1"/>
    </source>
</evidence>
<evidence type="ECO:0008006" key="4">
    <source>
        <dbReference type="Google" id="ProtNLM"/>
    </source>
</evidence>
<keyword evidence="1" id="KW-0732">Signal</keyword>
<accession>E0URN4</accession>
<proteinExistence type="predicted"/>
<dbReference type="Proteomes" id="UP000007803">
    <property type="component" value="Chromosome"/>
</dbReference>
<dbReference type="eggNOG" id="ENOG5030NAN">
    <property type="taxonomic scope" value="Bacteria"/>
</dbReference>
<reference evidence="3" key="1">
    <citation type="journal article" date="2010" name="Stand. Genomic Sci.">
        <title>Complete genome sequence of Sulfurimonas autotrophica type strain (OK10).</title>
        <authorList>
            <person name="Sikorski J."/>
            <person name="Munk C."/>
            <person name="Lapidus A."/>
            <person name="Djao O."/>
            <person name="Lucas S."/>
            <person name="Glavina Del Rio T."/>
            <person name="Nolan M."/>
            <person name="Tice H."/>
            <person name="Han C."/>
            <person name="Cheng J."/>
            <person name="Tapia R."/>
            <person name="Goodwin L."/>
            <person name="Pitluck S."/>
            <person name="Liolios K."/>
            <person name="Ivanova N."/>
            <person name="Mavromatis K."/>
            <person name="Mikhailova N."/>
            <person name="Pati A."/>
            <person name="Sims D."/>
            <person name="Meincke L."/>
            <person name="Brettin T."/>
            <person name="Detter J."/>
            <person name="Chen A."/>
            <person name="Palaniappan K."/>
            <person name="Land M."/>
            <person name="Hauser L."/>
            <person name="Chang Y."/>
            <person name="Jeffries C."/>
            <person name="Rohde M."/>
            <person name="Lang E."/>
            <person name="Spring S."/>
            <person name="Goker M."/>
            <person name="Woyke T."/>
            <person name="Bristow J."/>
            <person name="Eisen J."/>
            <person name="Markowitz V."/>
            <person name="Hugenholtz P."/>
            <person name="Kyrpides N."/>
            <person name="Klenk H."/>
        </authorList>
    </citation>
    <scope>NUCLEOTIDE SEQUENCE [LARGE SCALE GENOMIC DNA]</scope>
    <source>
        <strain evidence="3">ATCC BAA-671 / DSM 16294 / JCM 11897 / OK10</strain>
    </source>
</reference>
<feature type="signal peptide" evidence="1">
    <location>
        <begin position="1"/>
        <end position="16"/>
    </location>
</feature>
<dbReference type="HOGENOM" id="CLU_504233_0_0_7"/>
<dbReference type="EMBL" id="CP002205">
    <property type="protein sequence ID" value="ADN08978.1"/>
    <property type="molecule type" value="Genomic_DNA"/>
</dbReference>
<dbReference type="STRING" id="563040.Saut_0929"/>
<protein>
    <recommendedName>
        <fullName evidence="4">SPOR domain-containing protein</fullName>
    </recommendedName>
</protein>
<feature type="chain" id="PRO_5003141463" description="SPOR domain-containing protein" evidence="1">
    <location>
        <begin position="17"/>
        <end position="540"/>
    </location>
</feature>
<dbReference type="OrthoDB" id="1188513at2"/>
<gene>
    <name evidence="2" type="ordered locus">Saut_0929</name>
</gene>
<evidence type="ECO:0000256" key="1">
    <source>
        <dbReference type="SAM" id="SignalP"/>
    </source>
</evidence>
<organism evidence="2 3">
    <name type="scientific">Sulfurimonas autotrophica (strain ATCC BAA-671 / DSM 16294 / JCM 11897 / OK10)</name>
    <dbReference type="NCBI Taxonomy" id="563040"/>
    <lineage>
        <taxon>Bacteria</taxon>
        <taxon>Pseudomonadati</taxon>
        <taxon>Campylobacterota</taxon>
        <taxon>Epsilonproteobacteria</taxon>
        <taxon>Campylobacterales</taxon>
        <taxon>Sulfurimonadaceae</taxon>
        <taxon>Sulfurimonas</taxon>
    </lineage>
</organism>
<keyword evidence="3" id="KW-1185">Reference proteome</keyword>
<name>E0URN4_SULAO</name>
<evidence type="ECO:0000313" key="3">
    <source>
        <dbReference type="Proteomes" id="UP000007803"/>
    </source>
</evidence>